<dbReference type="Proteomes" id="UP001359485">
    <property type="component" value="Unassembled WGS sequence"/>
</dbReference>
<feature type="region of interest" description="Disordered" evidence="2">
    <location>
        <begin position="75"/>
        <end position="116"/>
    </location>
</feature>
<feature type="compositionally biased region" description="Polar residues" evidence="2">
    <location>
        <begin position="1"/>
        <end position="15"/>
    </location>
</feature>
<feature type="region of interest" description="Disordered" evidence="2">
    <location>
        <begin position="674"/>
        <end position="703"/>
    </location>
</feature>
<evidence type="ECO:0000256" key="1">
    <source>
        <dbReference type="SAM" id="Coils"/>
    </source>
</evidence>
<evidence type="ECO:0000313" key="3">
    <source>
        <dbReference type="EMBL" id="KAK6640411.1"/>
    </source>
</evidence>
<dbReference type="EMBL" id="JAWJWF010000001">
    <property type="protein sequence ID" value="KAK6640411.1"/>
    <property type="molecule type" value="Genomic_DNA"/>
</dbReference>
<reference evidence="3 4" key="1">
    <citation type="submission" date="2023-09" db="EMBL/GenBank/DDBJ databases">
        <title>Genomes of two closely related lineages of the louse Polyplax serrata with different host specificities.</title>
        <authorList>
            <person name="Martinu J."/>
            <person name="Tarabai H."/>
            <person name="Stefka J."/>
            <person name="Hypsa V."/>
        </authorList>
    </citation>
    <scope>NUCLEOTIDE SEQUENCE [LARGE SCALE GENOMIC DNA]</scope>
    <source>
        <strain evidence="3">98ZLc_SE</strain>
    </source>
</reference>
<comment type="caution">
    <text evidence="3">The sequence shown here is derived from an EMBL/GenBank/DDBJ whole genome shotgun (WGS) entry which is preliminary data.</text>
</comment>
<feature type="compositionally biased region" description="Polar residues" evidence="2">
    <location>
        <begin position="95"/>
        <end position="111"/>
    </location>
</feature>
<accession>A0ABR1BAD2</accession>
<sequence>MPQPSYESRISTRLTGDNEHEIKSDLSSSGDSSSEDESKKNKLDKTGLVKSLLGPSFEDAVLRTFEFGRYLINKTEDNEQNVTKKPKKKALRSLKSCQLSEDGSQDPSQKSSCKKLTEGRLPRKRIVFTANFDKDFPSFKASQKPPYLSKIRSLDSDLKQSAPSPEKIKRQLEALIQINKDEPPEHAAHPFYMPKKFHKEITVMPSLCFRKKDIEIDACSSAEGQSVKKSADYGQSSTSKLRLNCEAKKKKIAAGIFQAPEFLSSALGPSLDVSIIDNLKMMTNIFKCDSGKGEGACTSKISKQDCATSATGGADDWECKMQELQERVCELQDKEEELLKKIECKKKEFEDEERKLCEMKSCIDTLSQKEPYGDYCKKSSDLTVKYENLRQKIACEEDKLCRLKEQYEIYRNDIMEAKCRKEALKRNKSLLDAWDLIASKACHTRLPSFSRAGDLNRKQMNTEDNVGSLHCCFMNPSSPGAPEGDCPRSNTASRKSSRYSLGTVCSKEQLKAICCKQEEVPFPIQRDVICGMHEPMKQCGCNGGGKREVMSCTSEDDIFKKCKPCPAKAKSPCRSRSDTLLKRNPCSKIVKVLWAITRINIFQDNCKTYEVMDATSTPPPCIPCKTEGIFVVKNPEKNSQQRRRCGHQKFNEEIHFPGLHVVEGLNSSKMLDKVEKGKTNGSELPDLKSLTMGRQQQQQQEQQ</sequence>
<name>A0ABR1BAD2_POLSC</name>
<protein>
    <submittedName>
        <fullName evidence="3">Uncharacterized protein</fullName>
    </submittedName>
</protein>
<feature type="compositionally biased region" description="Basic and acidic residues" evidence="2">
    <location>
        <begin position="36"/>
        <end position="45"/>
    </location>
</feature>
<feature type="coiled-coil region" evidence="1">
    <location>
        <begin position="314"/>
        <end position="427"/>
    </location>
</feature>
<evidence type="ECO:0000313" key="4">
    <source>
        <dbReference type="Proteomes" id="UP001359485"/>
    </source>
</evidence>
<gene>
    <name evidence="3" type="ORF">RUM44_012105</name>
</gene>
<proteinExistence type="predicted"/>
<keyword evidence="1" id="KW-0175">Coiled coil</keyword>
<organism evidence="3 4">
    <name type="scientific">Polyplax serrata</name>
    <name type="common">Common mouse louse</name>
    <dbReference type="NCBI Taxonomy" id="468196"/>
    <lineage>
        <taxon>Eukaryota</taxon>
        <taxon>Metazoa</taxon>
        <taxon>Ecdysozoa</taxon>
        <taxon>Arthropoda</taxon>
        <taxon>Hexapoda</taxon>
        <taxon>Insecta</taxon>
        <taxon>Pterygota</taxon>
        <taxon>Neoptera</taxon>
        <taxon>Paraneoptera</taxon>
        <taxon>Psocodea</taxon>
        <taxon>Troctomorpha</taxon>
        <taxon>Phthiraptera</taxon>
        <taxon>Anoplura</taxon>
        <taxon>Polyplacidae</taxon>
        <taxon>Polyplax</taxon>
    </lineage>
</organism>
<evidence type="ECO:0000256" key="2">
    <source>
        <dbReference type="SAM" id="MobiDB-lite"/>
    </source>
</evidence>
<keyword evidence="4" id="KW-1185">Reference proteome</keyword>
<feature type="region of interest" description="Disordered" evidence="2">
    <location>
        <begin position="1"/>
        <end position="45"/>
    </location>
</feature>